<evidence type="ECO:0000313" key="1">
    <source>
        <dbReference type="EMBL" id="KKN75701.1"/>
    </source>
</evidence>
<organism evidence="1">
    <name type="scientific">marine sediment metagenome</name>
    <dbReference type="NCBI Taxonomy" id="412755"/>
    <lineage>
        <taxon>unclassified sequences</taxon>
        <taxon>metagenomes</taxon>
        <taxon>ecological metagenomes</taxon>
    </lineage>
</organism>
<name>A0A0F9VQE4_9ZZZZ</name>
<comment type="caution">
    <text evidence="1">The sequence shown here is derived from an EMBL/GenBank/DDBJ whole genome shotgun (WGS) entry which is preliminary data.</text>
</comment>
<sequence>MAELNKPNKEEFERFVDYTFPSEITPKEKHYCELAYMWALKPPVIPQVSGWPWNKQD</sequence>
<gene>
    <name evidence="1" type="ORF">LCGC14_0378040</name>
</gene>
<dbReference type="AlphaFoldDB" id="A0A0F9VQE4"/>
<reference evidence="1" key="1">
    <citation type="journal article" date="2015" name="Nature">
        <title>Complex archaea that bridge the gap between prokaryotes and eukaryotes.</title>
        <authorList>
            <person name="Spang A."/>
            <person name="Saw J.H."/>
            <person name="Jorgensen S.L."/>
            <person name="Zaremba-Niedzwiedzka K."/>
            <person name="Martijn J."/>
            <person name="Lind A.E."/>
            <person name="van Eijk R."/>
            <person name="Schleper C."/>
            <person name="Guy L."/>
            <person name="Ettema T.J."/>
        </authorList>
    </citation>
    <scope>NUCLEOTIDE SEQUENCE</scope>
</reference>
<proteinExistence type="predicted"/>
<protein>
    <submittedName>
        <fullName evidence="1">Uncharacterized protein</fullName>
    </submittedName>
</protein>
<dbReference type="EMBL" id="LAZR01000305">
    <property type="protein sequence ID" value="KKN75701.1"/>
    <property type="molecule type" value="Genomic_DNA"/>
</dbReference>
<accession>A0A0F9VQE4</accession>